<name>A0ABY4NGN7_9BURK</name>
<dbReference type="InterPro" id="IPR032623">
    <property type="entry name" value="FecR_N"/>
</dbReference>
<dbReference type="Gene3D" id="2.60.120.1440">
    <property type="match status" value="1"/>
</dbReference>
<sequence length="326" mass="36141">MSTPRPAMSPVDAQALEWQVVFWSGEVQEHEQQDFQIWLAADPLHEQAWARIQQFGQQMQLAPQEVASQVLQAGLSAQAVQRRRAILRSFLLLVCGGLGSYGVSRTPQWAAWNADYRTASGQRKELTLPDGTALALNTASSLNVQYSETQRSVVLLGGEVLISTASDPQIRHRPFVVQTPEGEVQALGTRFLVRHWPSKARVSVQVYEGAVELRPRHAGQRTRLQAGQQVLFSKQQSYTPEPANEQASAWQRGLLVAERWRLGDFLAEVARYRAGVLRCDPAVAGLMISGVYPLQDTDAILQSVSQALPVQVRMMTPYWVTVSASA</sequence>
<feature type="domain" description="FecR protein" evidence="1">
    <location>
        <begin position="115"/>
        <end position="212"/>
    </location>
</feature>
<dbReference type="PANTHER" id="PTHR30273:SF2">
    <property type="entry name" value="PROTEIN FECR"/>
    <property type="match status" value="1"/>
</dbReference>
<accession>A0ABY4NGN7</accession>
<protein>
    <submittedName>
        <fullName evidence="3">FecR domain-containing protein</fullName>
    </submittedName>
</protein>
<dbReference type="GeneID" id="96870862"/>
<feature type="domain" description="FecR N-terminal" evidence="2">
    <location>
        <begin position="14"/>
        <end position="54"/>
    </location>
</feature>
<evidence type="ECO:0000313" key="4">
    <source>
        <dbReference type="Proteomes" id="UP000831759"/>
    </source>
</evidence>
<dbReference type="InterPro" id="IPR006860">
    <property type="entry name" value="FecR"/>
</dbReference>
<organism evidence="3 4">
    <name type="scientific">Alcaligenes aquatilis</name>
    <dbReference type="NCBI Taxonomy" id="323284"/>
    <lineage>
        <taxon>Bacteria</taxon>
        <taxon>Pseudomonadati</taxon>
        <taxon>Pseudomonadota</taxon>
        <taxon>Betaproteobacteria</taxon>
        <taxon>Burkholderiales</taxon>
        <taxon>Alcaligenaceae</taxon>
        <taxon>Alcaligenes</taxon>
    </lineage>
</organism>
<evidence type="ECO:0000259" key="1">
    <source>
        <dbReference type="Pfam" id="PF04773"/>
    </source>
</evidence>
<gene>
    <name evidence="3" type="ORF">MTR80_17980</name>
</gene>
<dbReference type="PANTHER" id="PTHR30273">
    <property type="entry name" value="PERIPLASMIC SIGNAL SENSOR AND SIGMA FACTOR ACTIVATOR FECR-RELATED"/>
    <property type="match status" value="1"/>
</dbReference>
<evidence type="ECO:0000313" key="3">
    <source>
        <dbReference type="EMBL" id="UQN36147.1"/>
    </source>
</evidence>
<dbReference type="PIRSF" id="PIRSF018266">
    <property type="entry name" value="FecR"/>
    <property type="match status" value="1"/>
</dbReference>
<evidence type="ECO:0000259" key="2">
    <source>
        <dbReference type="Pfam" id="PF16220"/>
    </source>
</evidence>
<dbReference type="Pfam" id="PF16220">
    <property type="entry name" value="DUF4880"/>
    <property type="match status" value="1"/>
</dbReference>
<dbReference type="Pfam" id="PF04773">
    <property type="entry name" value="FecR"/>
    <property type="match status" value="1"/>
</dbReference>
<dbReference type="Proteomes" id="UP000831759">
    <property type="component" value="Chromosome"/>
</dbReference>
<dbReference type="EMBL" id="CP094619">
    <property type="protein sequence ID" value="UQN36147.1"/>
    <property type="molecule type" value="Genomic_DNA"/>
</dbReference>
<dbReference type="InterPro" id="IPR012373">
    <property type="entry name" value="Ferrdict_sens_TM"/>
</dbReference>
<reference evidence="3 4" key="1">
    <citation type="journal article" date="2022" name="Int. J. Syst. Evol. Microbiol.">
        <title>Characterization of Alcaligenes aquatilis as a novel member of heterotrophic nitrifier-aerobic denitrifier and its performance in treating piggery wastewater.</title>
        <authorList>
            <person name="Cao X."/>
            <person name="Zhao B."/>
            <person name="Wu Y."/>
            <person name="Huang J."/>
            <person name="Wang H."/>
            <person name="Sun X."/>
            <person name="Li S."/>
        </authorList>
    </citation>
    <scope>NUCLEOTIDE SEQUENCE [LARGE SCALE GENOMIC DNA]</scope>
    <source>
        <strain evidence="3 4">AS1</strain>
    </source>
</reference>
<proteinExistence type="predicted"/>
<keyword evidence="4" id="KW-1185">Reference proteome</keyword>
<dbReference type="RefSeq" id="WP_249460734.1">
    <property type="nucleotide sequence ID" value="NZ_CP078017.1"/>
</dbReference>